<keyword evidence="7 10" id="KW-0067">ATP-binding</keyword>
<dbReference type="GO" id="GO:0005524">
    <property type="term" value="F:ATP binding"/>
    <property type="evidence" value="ECO:0007669"/>
    <property type="project" value="UniProtKB-UniRule"/>
</dbReference>
<dbReference type="PROSITE" id="PS50032">
    <property type="entry name" value="KA1"/>
    <property type="match status" value="1"/>
</dbReference>
<keyword evidence="3" id="KW-0723">Serine/threonine-protein kinase</keyword>
<dbReference type="GO" id="GO:0005737">
    <property type="term" value="C:cytoplasm"/>
    <property type="evidence" value="ECO:0007669"/>
    <property type="project" value="TreeGrafter"/>
</dbReference>
<feature type="domain" description="KA1" evidence="13">
    <location>
        <begin position="536"/>
        <end position="586"/>
    </location>
</feature>
<dbReference type="PANTHER" id="PTHR24346">
    <property type="entry name" value="MAP/MICROTUBULE AFFINITY-REGULATING KINASE"/>
    <property type="match status" value="1"/>
</dbReference>
<comment type="similarity">
    <text evidence="1">Belongs to the protein kinase superfamily. CAMK Ser/Thr protein kinase family. SNF1 subfamily.</text>
</comment>
<dbReference type="InterPro" id="IPR001772">
    <property type="entry name" value="KA1_dom"/>
</dbReference>
<dbReference type="Pfam" id="PF02149">
    <property type="entry name" value="KA1"/>
    <property type="match status" value="1"/>
</dbReference>
<feature type="binding site" evidence="10">
    <location>
        <position position="47"/>
    </location>
    <ligand>
        <name>ATP</name>
        <dbReference type="ChEBI" id="CHEBI:30616"/>
    </ligand>
</feature>
<dbReference type="PANTHER" id="PTHR24346:SF30">
    <property type="entry name" value="MATERNAL EMBRYONIC LEUCINE ZIPPER KINASE"/>
    <property type="match status" value="1"/>
</dbReference>
<evidence type="ECO:0000256" key="11">
    <source>
        <dbReference type="SAM" id="MobiDB-lite"/>
    </source>
</evidence>
<dbReference type="PROSITE" id="PS50011">
    <property type="entry name" value="PROTEIN_KINASE_DOM"/>
    <property type="match status" value="1"/>
</dbReference>
<comment type="catalytic activity">
    <reaction evidence="9">
        <text>L-seryl-[protein] + ATP = O-phospho-L-seryl-[protein] + ADP + H(+)</text>
        <dbReference type="Rhea" id="RHEA:17989"/>
        <dbReference type="Rhea" id="RHEA-COMP:9863"/>
        <dbReference type="Rhea" id="RHEA-COMP:11604"/>
        <dbReference type="ChEBI" id="CHEBI:15378"/>
        <dbReference type="ChEBI" id="CHEBI:29999"/>
        <dbReference type="ChEBI" id="CHEBI:30616"/>
        <dbReference type="ChEBI" id="CHEBI:83421"/>
        <dbReference type="ChEBI" id="CHEBI:456216"/>
        <dbReference type="EC" id="2.7.11.1"/>
    </reaction>
</comment>
<evidence type="ECO:0000256" key="2">
    <source>
        <dbReference type="ARBA" id="ARBA00012513"/>
    </source>
</evidence>
<dbReference type="Gene3D" id="3.30.310.80">
    <property type="entry name" value="Kinase associated domain 1, KA1"/>
    <property type="match status" value="1"/>
</dbReference>
<dbReference type="SUPFAM" id="SSF103243">
    <property type="entry name" value="KA1-like"/>
    <property type="match status" value="1"/>
</dbReference>
<keyword evidence="15" id="KW-1185">Reference proteome</keyword>
<dbReference type="GeneID" id="136802790"/>
<evidence type="ECO:0000256" key="3">
    <source>
        <dbReference type="ARBA" id="ARBA00022527"/>
    </source>
</evidence>
<dbReference type="FunFam" id="3.30.200.20:FF:000042">
    <property type="entry name" value="Aurora kinase A"/>
    <property type="match status" value="1"/>
</dbReference>
<reference evidence="14" key="1">
    <citation type="submission" date="2021-01" db="UniProtKB">
        <authorList>
            <consortium name="EnsemblMetazoa"/>
        </authorList>
    </citation>
    <scope>IDENTIFICATION</scope>
</reference>
<dbReference type="SMART" id="SM00220">
    <property type="entry name" value="S_TKc"/>
    <property type="match status" value="1"/>
</dbReference>
<keyword evidence="5 10" id="KW-0547">Nucleotide-binding</keyword>
<evidence type="ECO:0000256" key="5">
    <source>
        <dbReference type="ARBA" id="ARBA00022741"/>
    </source>
</evidence>
<evidence type="ECO:0000259" key="13">
    <source>
        <dbReference type="PROSITE" id="PS50032"/>
    </source>
</evidence>
<dbReference type="RefSeq" id="XP_066915655.1">
    <property type="nucleotide sequence ID" value="XM_067059554.1"/>
</dbReference>
<dbReference type="AlphaFoldDB" id="A0A7M5VDA9"/>
<dbReference type="EC" id="2.7.11.1" evidence="2"/>
<evidence type="ECO:0000256" key="9">
    <source>
        <dbReference type="ARBA" id="ARBA00048679"/>
    </source>
</evidence>
<name>A0A7M5VDA9_9CNID</name>
<dbReference type="Pfam" id="PF00069">
    <property type="entry name" value="Pkinase"/>
    <property type="match status" value="1"/>
</dbReference>
<evidence type="ECO:0000313" key="14">
    <source>
        <dbReference type="EnsemblMetazoa" id="CLYHEMP007703.1"/>
    </source>
</evidence>
<evidence type="ECO:0000256" key="1">
    <source>
        <dbReference type="ARBA" id="ARBA00006234"/>
    </source>
</evidence>
<dbReference type="PROSITE" id="PS00108">
    <property type="entry name" value="PROTEIN_KINASE_ST"/>
    <property type="match status" value="1"/>
</dbReference>
<feature type="domain" description="Protein kinase" evidence="12">
    <location>
        <begin position="18"/>
        <end position="276"/>
    </location>
</feature>
<dbReference type="InterPro" id="IPR000719">
    <property type="entry name" value="Prot_kinase_dom"/>
</dbReference>
<dbReference type="Proteomes" id="UP000594262">
    <property type="component" value="Unplaced"/>
</dbReference>
<evidence type="ECO:0000256" key="8">
    <source>
        <dbReference type="ARBA" id="ARBA00047899"/>
    </source>
</evidence>
<dbReference type="InterPro" id="IPR008271">
    <property type="entry name" value="Ser/Thr_kinase_AS"/>
</dbReference>
<accession>A0A7M5VDA9</accession>
<dbReference type="SUPFAM" id="SSF56112">
    <property type="entry name" value="Protein kinase-like (PK-like)"/>
    <property type="match status" value="1"/>
</dbReference>
<dbReference type="GO" id="GO:0035556">
    <property type="term" value="P:intracellular signal transduction"/>
    <property type="evidence" value="ECO:0007669"/>
    <property type="project" value="TreeGrafter"/>
</dbReference>
<protein>
    <recommendedName>
        <fullName evidence="2">non-specific serine/threonine protein kinase</fullName>
        <ecNumber evidence="2">2.7.11.1</ecNumber>
    </recommendedName>
</protein>
<dbReference type="Gene3D" id="1.10.510.10">
    <property type="entry name" value="Transferase(Phosphotransferase) domain 1"/>
    <property type="match status" value="1"/>
</dbReference>
<proteinExistence type="inferred from homology"/>
<dbReference type="GO" id="GO:0004674">
    <property type="term" value="F:protein serine/threonine kinase activity"/>
    <property type="evidence" value="ECO:0007669"/>
    <property type="project" value="UniProtKB-KW"/>
</dbReference>
<dbReference type="FunFam" id="1.10.510.10:FF:000271">
    <property type="entry name" value="Non-specific serine/threonine protein kinase"/>
    <property type="match status" value="1"/>
</dbReference>
<dbReference type="InterPro" id="IPR011009">
    <property type="entry name" value="Kinase-like_dom_sf"/>
</dbReference>
<dbReference type="PROSITE" id="PS00107">
    <property type="entry name" value="PROTEIN_KINASE_ATP"/>
    <property type="match status" value="1"/>
</dbReference>
<evidence type="ECO:0000259" key="12">
    <source>
        <dbReference type="PROSITE" id="PS50011"/>
    </source>
</evidence>
<evidence type="ECO:0000256" key="4">
    <source>
        <dbReference type="ARBA" id="ARBA00022679"/>
    </source>
</evidence>
<evidence type="ECO:0000256" key="10">
    <source>
        <dbReference type="PROSITE-ProRule" id="PRU10141"/>
    </source>
</evidence>
<feature type="region of interest" description="Disordered" evidence="11">
    <location>
        <begin position="346"/>
        <end position="372"/>
    </location>
</feature>
<comment type="catalytic activity">
    <reaction evidence="8">
        <text>L-threonyl-[protein] + ATP = O-phospho-L-threonyl-[protein] + ADP + H(+)</text>
        <dbReference type="Rhea" id="RHEA:46608"/>
        <dbReference type="Rhea" id="RHEA-COMP:11060"/>
        <dbReference type="Rhea" id="RHEA-COMP:11605"/>
        <dbReference type="ChEBI" id="CHEBI:15378"/>
        <dbReference type="ChEBI" id="CHEBI:30013"/>
        <dbReference type="ChEBI" id="CHEBI:30616"/>
        <dbReference type="ChEBI" id="CHEBI:61977"/>
        <dbReference type="ChEBI" id="CHEBI:456216"/>
        <dbReference type="EC" id="2.7.11.1"/>
    </reaction>
</comment>
<organism evidence="14 15">
    <name type="scientific">Clytia hemisphaerica</name>
    <dbReference type="NCBI Taxonomy" id="252671"/>
    <lineage>
        <taxon>Eukaryota</taxon>
        <taxon>Metazoa</taxon>
        <taxon>Cnidaria</taxon>
        <taxon>Hydrozoa</taxon>
        <taxon>Hydroidolina</taxon>
        <taxon>Leptothecata</taxon>
        <taxon>Obeliida</taxon>
        <taxon>Clytiidae</taxon>
        <taxon>Clytia</taxon>
    </lineage>
</organism>
<dbReference type="EnsemblMetazoa" id="CLYHEMT007703.1">
    <property type="protein sequence ID" value="CLYHEMP007703.1"/>
    <property type="gene ID" value="CLYHEMG007703"/>
</dbReference>
<evidence type="ECO:0000256" key="7">
    <source>
        <dbReference type="ARBA" id="ARBA00022840"/>
    </source>
</evidence>
<dbReference type="OrthoDB" id="6017618at2759"/>
<dbReference type="InterPro" id="IPR028375">
    <property type="entry name" value="KA1/Ssp2_C"/>
</dbReference>
<sequence length="586" mass="66401">MPERIVDSAFPPELDAYIDLSEKLGEGGFAEVHLAEHRPTGMKVAIKIMSKANLKSMGDLHRAYREIDAMKRLGSHQHVCQLYQVVENDENIYLVLEHISGGELFDYIVSREKLSEKESRSFFRQIVSAVAYIHSKGLAHRDLKPENMLLDGNNSIKIIDFGLASDPDTSLMMPLATCCGSPAYAAPELISGKNYFGAEADIWSLGVVLYGLLNGFLPFDIEEDEPTYLLYDKIKLGEFEVPDWLSQGSLKMLTRLLTVNPEARVTTKDLLAHPWLSEGYGNPVEYKSPLSKEKLEPRIVEELADYYHSENDGSMSQLVKEFQYDSLTAHYFLLYKLRQKTPRPKVTFKTPVRPKTTSKIQKENQPPKRNCYSVSIDDIDVTPTREYRSKSCSNDQDLDDMPYIDPSEKEYISPLRDTREKASSHVDNLNKLISLTPARPKPNFHNKRIGGMAAGLVTPKFAKRIGKRVANLMTPRKNQGGEEPRKVKALYKCSTTSTKPAMEVRQEVETALMKLRATDRLTSYEVSQYLFKCKGRDERGGKLIFQLEICSVPGLQTIVGIRHTRLRGDAWSYKKTCDIILGMVKI</sequence>
<keyword evidence="4" id="KW-0808">Transferase</keyword>
<evidence type="ECO:0000256" key="6">
    <source>
        <dbReference type="ARBA" id="ARBA00022777"/>
    </source>
</evidence>
<evidence type="ECO:0000313" key="15">
    <source>
        <dbReference type="Proteomes" id="UP000594262"/>
    </source>
</evidence>
<dbReference type="InterPro" id="IPR017441">
    <property type="entry name" value="Protein_kinase_ATP_BS"/>
</dbReference>
<keyword evidence="6" id="KW-0418">Kinase</keyword>